<organism evidence="15 16">
    <name type="scientific">Sphingomonas carotinifaciens</name>
    <dbReference type="NCBI Taxonomy" id="1166323"/>
    <lineage>
        <taxon>Bacteria</taxon>
        <taxon>Pseudomonadati</taxon>
        <taxon>Pseudomonadota</taxon>
        <taxon>Alphaproteobacteria</taxon>
        <taxon>Sphingomonadales</taxon>
        <taxon>Sphingomonadaceae</taxon>
        <taxon>Sphingomonas</taxon>
    </lineage>
</organism>
<dbReference type="RefSeq" id="WP_149681106.1">
    <property type="nucleotide sequence ID" value="NZ_FNBI01000001.1"/>
</dbReference>
<evidence type="ECO:0000256" key="5">
    <source>
        <dbReference type="ARBA" id="ARBA00022490"/>
    </source>
</evidence>
<comment type="cofactor">
    <cofactor evidence="2 13">
        <name>pyridoxal 5'-phosphate</name>
        <dbReference type="ChEBI" id="CHEBI:597326"/>
    </cofactor>
</comment>
<evidence type="ECO:0000313" key="17">
    <source>
        <dbReference type="Proteomes" id="UP000436801"/>
    </source>
</evidence>
<evidence type="ECO:0000256" key="10">
    <source>
        <dbReference type="ARBA" id="ARBA00023277"/>
    </source>
</evidence>
<dbReference type="Proteomes" id="UP000436801">
    <property type="component" value="Unassembled WGS sequence"/>
</dbReference>
<evidence type="ECO:0000256" key="4">
    <source>
        <dbReference type="ARBA" id="ARBA00006047"/>
    </source>
</evidence>
<dbReference type="CDD" id="cd04300">
    <property type="entry name" value="GT35_Glycogen_Phosphorylase"/>
    <property type="match status" value="1"/>
</dbReference>
<feature type="modified residue" description="N6-(pyridoxal phosphate)lysine" evidence="12">
    <location>
        <position position="662"/>
    </location>
</feature>
<evidence type="ECO:0000256" key="11">
    <source>
        <dbReference type="ARBA" id="ARBA00025174"/>
    </source>
</evidence>
<evidence type="ECO:0000256" key="12">
    <source>
        <dbReference type="PIRSR" id="PIRSR000460-1"/>
    </source>
</evidence>
<evidence type="ECO:0000256" key="7">
    <source>
        <dbReference type="ARBA" id="ARBA00022676"/>
    </source>
</evidence>
<keyword evidence="5" id="KW-0963">Cytoplasm</keyword>
<evidence type="ECO:0000256" key="9">
    <source>
        <dbReference type="ARBA" id="ARBA00022898"/>
    </source>
</evidence>
<dbReference type="SUPFAM" id="SSF53756">
    <property type="entry name" value="UDP-Glycosyltransferase/glycogen phosphorylase"/>
    <property type="match status" value="1"/>
</dbReference>
<sequence>MTASITTLHVDDPQPLADAILDTLVHRIGKDAQAARTHDWLAATILTVRNEIIERWMASTKAAHAAGAKRVYYLSLEFLIGRLLRDALSNLGVMEQVSAALRSLGVDLAEIEEIEPDAALGNGGLGRLAACFMESLASLDVPAYGYGIRYVNGMFRQRIDDGWQVELPETWLAHGNPWEFERRESAYFVGFGGEVTGTDDGAVHWKPQEAVEAVAVDTPVVGWRGRRVNTLRLWTARAFDPIRLDRFNAGDYQGALAGQLAAETLVRVLYPSDSSPAGQELRLRQEYFFSSASIQDIVRRHIQYFGNIRTLADKAAIQLNDTHPAVSVAELMRLLIDHHDLDFDEAWEITRATFGYTNHTLLPEALESWPLPLFERLLPRHMQLVYAINARLLREARKVEGVDDRAIAAISLIDEGGERRVRMANLAFAGSHSVNGVAALHTELMKQTVFADLHHLFPDRINNKTNGITPRRWLQQCNPGLTALIREAIGPKFLDDAEALIDLEKFGQDASFRERFAKVKRLNKVALSQHLKTDMGLAIDPDALFDVQIKRIHEYKRQLLNIIETVALYDQIRSHPERDWVPRVKLFAGKAASSYHNAKLVIKLANDVARRINADPSVGHLLKVGFVPNYNVSLAEKIIPAADLSEQISTAGMEASGTGNMKFALNGALTIGTLDGANVEIRDHVGDDHIVIFGLTADEVAAKRRDGYDPRSVIEASPELRQAVSAIASGVFSPDDPNRYAGLMGGLYDGDWFMVAADFDAYHAAQRSVDRRWEDRDGWVRSAIHNVAKVGWFSSDRTIRQYASDIWKVM</sequence>
<evidence type="ECO:0000313" key="14">
    <source>
        <dbReference type="EMBL" id="MWC42626.1"/>
    </source>
</evidence>
<dbReference type="EMBL" id="WSUT01000005">
    <property type="protein sequence ID" value="MWC42626.1"/>
    <property type="molecule type" value="Genomic_DNA"/>
</dbReference>
<evidence type="ECO:0000256" key="3">
    <source>
        <dbReference type="ARBA" id="ARBA00004496"/>
    </source>
</evidence>
<keyword evidence="8 13" id="KW-0808">Transferase</keyword>
<reference evidence="15 16" key="1">
    <citation type="submission" date="2016-10" db="EMBL/GenBank/DDBJ databases">
        <authorList>
            <person name="Varghese N."/>
            <person name="Submissions S."/>
        </authorList>
    </citation>
    <scope>NUCLEOTIDE SEQUENCE [LARGE SCALE GENOMIC DNA]</scope>
    <source>
        <strain evidence="15 16">S7-754</strain>
    </source>
</reference>
<dbReference type="GO" id="GO:0030170">
    <property type="term" value="F:pyridoxal phosphate binding"/>
    <property type="evidence" value="ECO:0007669"/>
    <property type="project" value="InterPro"/>
</dbReference>
<name>A0A1G7FZ65_9SPHN</name>
<dbReference type="InterPro" id="IPR000811">
    <property type="entry name" value="Glyco_trans_35"/>
</dbReference>
<keyword evidence="7 13" id="KW-0328">Glycosyltransferase</keyword>
<dbReference type="GO" id="GO:0005980">
    <property type="term" value="P:glycogen catabolic process"/>
    <property type="evidence" value="ECO:0007669"/>
    <property type="project" value="TreeGrafter"/>
</dbReference>
<dbReference type="PIRSF" id="PIRSF000460">
    <property type="entry name" value="Pprylas_GlgP"/>
    <property type="match status" value="1"/>
</dbReference>
<comment type="function">
    <text evidence="11">Phosphorylase is an important allosteric enzyme in carbohydrate metabolism. Enzymes from different sources differ in their regulatory mechanisms and in their natural substrates. However, all known phosphorylases share catalytic and structural properties.</text>
</comment>
<comment type="catalytic activity">
    <reaction evidence="1 13">
        <text>[(1-&gt;4)-alpha-D-glucosyl](n) + phosphate = [(1-&gt;4)-alpha-D-glucosyl](n-1) + alpha-D-glucose 1-phosphate</text>
        <dbReference type="Rhea" id="RHEA:41732"/>
        <dbReference type="Rhea" id="RHEA-COMP:9584"/>
        <dbReference type="Rhea" id="RHEA-COMP:9586"/>
        <dbReference type="ChEBI" id="CHEBI:15444"/>
        <dbReference type="ChEBI" id="CHEBI:43474"/>
        <dbReference type="ChEBI" id="CHEBI:58601"/>
        <dbReference type="EC" id="2.4.1.1"/>
    </reaction>
</comment>
<dbReference type="Pfam" id="PF00343">
    <property type="entry name" value="Phosphorylase"/>
    <property type="match status" value="1"/>
</dbReference>
<evidence type="ECO:0000256" key="1">
    <source>
        <dbReference type="ARBA" id="ARBA00001275"/>
    </source>
</evidence>
<keyword evidence="10 13" id="KW-0119">Carbohydrate metabolism</keyword>
<evidence type="ECO:0000256" key="2">
    <source>
        <dbReference type="ARBA" id="ARBA00001933"/>
    </source>
</evidence>
<comment type="subcellular location">
    <subcellularLocation>
        <location evidence="3">Cytoplasm</location>
    </subcellularLocation>
</comment>
<dbReference type="Proteomes" id="UP000323502">
    <property type="component" value="Unassembled WGS sequence"/>
</dbReference>
<dbReference type="InterPro" id="IPR011833">
    <property type="entry name" value="Glycg_phsphrylas"/>
</dbReference>
<comment type="function">
    <text evidence="13">Allosteric enzyme that catalyzes the rate-limiting step in glycogen catabolism, the phosphorolytic cleavage of glycogen to produce glucose-1-phosphate, and plays a central role in maintaining cellular and organismal glucose homeostasis.</text>
</comment>
<evidence type="ECO:0000313" key="15">
    <source>
        <dbReference type="EMBL" id="SDE81203.1"/>
    </source>
</evidence>
<protein>
    <recommendedName>
        <fullName evidence="13">Alpha-1,4 glucan phosphorylase</fullName>
        <ecNumber evidence="13">2.4.1.1</ecNumber>
    </recommendedName>
</protein>
<dbReference type="FunFam" id="3.40.50.2000:FF:000153">
    <property type="entry name" value="Alpha-1,4 glucan phosphorylase"/>
    <property type="match status" value="1"/>
</dbReference>
<dbReference type="AlphaFoldDB" id="A0A1G7FZ65"/>
<comment type="similarity">
    <text evidence="4 13">Belongs to the glycogen phosphorylase family.</text>
</comment>
<evidence type="ECO:0000256" key="6">
    <source>
        <dbReference type="ARBA" id="ARBA00022533"/>
    </source>
</evidence>
<evidence type="ECO:0000256" key="8">
    <source>
        <dbReference type="ARBA" id="ARBA00022679"/>
    </source>
</evidence>
<keyword evidence="16" id="KW-1185">Reference proteome</keyword>
<dbReference type="OrthoDB" id="7229284at2"/>
<dbReference type="InterPro" id="IPR035090">
    <property type="entry name" value="Pyridoxal_P_attach_site"/>
</dbReference>
<accession>A0A1G7FZ65</accession>
<dbReference type="GO" id="GO:0008184">
    <property type="term" value="F:glycogen phosphorylase activity"/>
    <property type="evidence" value="ECO:0007669"/>
    <property type="project" value="InterPro"/>
</dbReference>
<dbReference type="EMBL" id="FNBI01000001">
    <property type="protein sequence ID" value="SDE81203.1"/>
    <property type="molecule type" value="Genomic_DNA"/>
</dbReference>
<dbReference type="PANTHER" id="PTHR11468:SF3">
    <property type="entry name" value="GLYCOGEN PHOSPHORYLASE, LIVER FORM"/>
    <property type="match status" value="1"/>
</dbReference>
<keyword evidence="9 12" id="KW-0663">Pyridoxal phosphate</keyword>
<dbReference type="PROSITE" id="PS00102">
    <property type="entry name" value="PHOSPHORYLASE"/>
    <property type="match status" value="1"/>
</dbReference>
<dbReference type="GO" id="GO:0005737">
    <property type="term" value="C:cytoplasm"/>
    <property type="evidence" value="ECO:0007669"/>
    <property type="project" value="UniProtKB-SubCell"/>
</dbReference>
<gene>
    <name evidence="14" type="primary">glgP</name>
    <name evidence="14" type="ORF">GQR91_03010</name>
    <name evidence="15" type="ORF">SAMN05216557_101627</name>
</gene>
<proteinExistence type="inferred from homology"/>
<evidence type="ECO:0000313" key="16">
    <source>
        <dbReference type="Proteomes" id="UP000323502"/>
    </source>
</evidence>
<dbReference type="Gene3D" id="3.40.50.2000">
    <property type="entry name" value="Glycogen Phosphorylase B"/>
    <property type="match status" value="2"/>
</dbReference>
<dbReference type="EC" id="2.4.1.1" evidence="13"/>
<dbReference type="PANTHER" id="PTHR11468">
    <property type="entry name" value="GLYCOGEN PHOSPHORYLASE"/>
    <property type="match status" value="1"/>
</dbReference>
<dbReference type="NCBIfam" id="TIGR02093">
    <property type="entry name" value="P_ylase"/>
    <property type="match status" value="1"/>
</dbReference>
<keyword evidence="6" id="KW-0021">Allosteric enzyme</keyword>
<dbReference type="FunFam" id="3.40.50.2000:FF:000003">
    <property type="entry name" value="Alpha-1,4 glucan phosphorylase"/>
    <property type="match status" value="1"/>
</dbReference>
<evidence type="ECO:0000256" key="13">
    <source>
        <dbReference type="RuleBase" id="RU000587"/>
    </source>
</evidence>
<reference evidence="14 17" key="2">
    <citation type="submission" date="2019-12" db="EMBL/GenBank/DDBJ databases">
        <authorList>
            <person name="Zheng J."/>
        </authorList>
    </citation>
    <scope>NUCLEOTIDE SEQUENCE [LARGE SCALE GENOMIC DNA]</scope>
    <source>
        <strain evidence="14 17">DSM 27347</strain>
    </source>
</reference>